<evidence type="ECO:0000313" key="2">
    <source>
        <dbReference type="Proteomes" id="UP000092659"/>
    </source>
</evidence>
<name>A0A1B1BAW5_9ACTN</name>
<reference evidence="1 2" key="1">
    <citation type="submission" date="2016-06" db="EMBL/GenBank/DDBJ databases">
        <title>Complete genome sequence of Streptomyces griseochromogenes ATCC 14511, the Blasticidin S producer.</title>
        <authorList>
            <person name="Wu L."/>
        </authorList>
    </citation>
    <scope>NUCLEOTIDE SEQUENCE [LARGE SCALE GENOMIC DNA]</scope>
    <source>
        <strain evidence="1 2">ATCC 14511</strain>
    </source>
</reference>
<gene>
    <name evidence="1" type="ORF">AVL59_45975</name>
</gene>
<protein>
    <submittedName>
        <fullName evidence="1">Uncharacterized protein</fullName>
    </submittedName>
</protein>
<organism evidence="1 2">
    <name type="scientific">Streptomyces griseochromogenes</name>
    <dbReference type="NCBI Taxonomy" id="68214"/>
    <lineage>
        <taxon>Bacteria</taxon>
        <taxon>Bacillati</taxon>
        <taxon>Actinomycetota</taxon>
        <taxon>Actinomycetes</taxon>
        <taxon>Kitasatosporales</taxon>
        <taxon>Streptomycetaceae</taxon>
        <taxon>Streptomyces</taxon>
    </lineage>
</organism>
<evidence type="ECO:0000313" key="1">
    <source>
        <dbReference type="EMBL" id="ANP55984.1"/>
    </source>
</evidence>
<dbReference type="EMBL" id="CP016279">
    <property type="protein sequence ID" value="ANP55984.1"/>
    <property type="molecule type" value="Genomic_DNA"/>
</dbReference>
<dbReference type="AlphaFoldDB" id="A0A1B1BAW5"/>
<accession>A0A1B1BAW5</accession>
<dbReference type="Proteomes" id="UP000092659">
    <property type="component" value="Chromosome"/>
</dbReference>
<dbReference type="KEGG" id="sgs:AVL59_45975"/>
<sequence>MAADGGDGVVDLFAFAGVEVVHAAADPVDEVADAGDLFLGGQGLGAGPVVEFGSGQDAFTVAQEIVEVGGQAGEVGNVGAEVAAAGAAEPEGTGLSAGLDVAGLGAGSEGDGDGSDGPAGVFGVHQLGGLAPDAVAVAVELEGGDLVDGGAAAALADPSWCARVLELSEYPRCQEPFRWLASAA</sequence>
<proteinExistence type="predicted"/>